<dbReference type="EMBL" id="REGN01001615">
    <property type="protein sequence ID" value="RNA33585.1"/>
    <property type="molecule type" value="Genomic_DNA"/>
</dbReference>
<reference evidence="1 2" key="1">
    <citation type="journal article" date="2018" name="Sci. Rep.">
        <title>Genomic signatures of local adaptation to the degree of environmental predictability in rotifers.</title>
        <authorList>
            <person name="Franch-Gras L."/>
            <person name="Hahn C."/>
            <person name="Garcia-Roger E.M."/>
            <person name="Carmona M.J."/>
            <person name="Serra M."/>
            <person name="Gomez A."/>
        </authorList>
    </citation>
    <scope>NUCLEOTIDE SEQUENCE [LARGE SCALE GENOMIC DNA]</scope>
    <source>
        <strain evidence="1">HYR1</strain>
    </source>
</reference>
<dbReference type="Proteomes" id="UP000276133">
    <property type="component" value="Unassembled WGS sequence"/>
</dbReference>
<sequence>MVIWSKEFMEVRTTSFFITSGHLLILFIQKLKWLTQLFKRDIKACPGKLFMNSTKYMRKSDEEIANLSKEKGLIIIGWGTMSESLYSENQRLSTVYDSKEVFFIY</sequence>
<gene>
    <name evidence="1" type="ORF">BpHYR1_012169</name>
</gene>
<evidence type="ECO:0000313" key="2">
    <source>
        <dbReference type="Proteomes" id="UP000276133"/>
    </source>
</evidence>
<keyword evidence="2" id="KW-1185">Reference proteome</keyword>
<comment type="caution">
    <text evidence="1">The sequence shown here is derived from an EMBL/GenBank/DDBJ whole genome shotgun (WGS) entry which is preliminary data.</text>
</comment>
<organism evidence="1 2">
    <name type="scientific">Brachionus plicatilis</name>
    <name type="common">Marine rotifer</name>
    <name type="synonym">Brachionus muelleri</name>
    <dbReference type="NCBI Taxonomy" id="10195"/>
    <lineage>
        <taxon>Eukaryota</taxon>
        <taxon>Metazoa</taxon>
        <taxon>Spiralia</taxon>
        <taxon>Gnathifera</taxon>
        <taxon>Rotifera</taxon>
        <taxon>Eurotatoria</taxon>
        <taxon>Monogononta</taxon>
        <taxon>Pseudotrocha</taxon>
        <taxon>Ploima</taxon>
        <taxon>Brachionidae</taxon>
        <taxon>Brachionus</taxon>
    </lineage>
</organism>
<dbReference type="AlphaFoldDB" id="A0A3M7SD41"/>
<name>A0A3M7SD41_BRAPC</name>
<proteinExistence type="predicted"/>
<accession>A0A3M7SD41</accession>
<protein>
    <submittedName>
        <fullName evidence="1">Uncharacterized protein</fullName>
    </submittedName>
</protein>
<evidence type="ECO:0000313" key="1">
    <source>
        <dbReference type="EMBL" id="RNA33585.1"/>
    </source>
</evidence>